<dbReference type="AlphaFoldDB" id="A0A1C5HBN4"/>
<dbReference type="InterPro" id="IPR011712">
    <property type="entry name" value="Sig_transdc_His_kin_sub3_dim/P"/>
</dbReference>
<keyword evidence="5" id="KW-0547">Nucleotide-binding</keyword>
<keyword evidence="8" id="KW-0902">Two-component regulatory system</keyword>
<evidence type="ECO:0000313" key="14">
    <source>
        <dbReference type="Proteomes" id="UP000198217"/>
    </source>
</evidence>
<dbReference type="GO" id="GO:0016020">
    <property type="term" value="C:membrane"/>
    <property type="evidence" value="ECO:0007669"/>
    <property type="project" value="InterPro"/>
</dbReference>
<dbReference type="CDD" id="cd16917">
    <property type="entry name" value="HATPase_UhpB-NarQ-NarX-like"/>
    <property type="match status" value="1"/>
</dbReference>
<sequence>MAQPDNPVRVALYDLRRLLVGPDVPPRPATTRRRWHGWRSYLVPFAVLALVGLTAAAAQYLEENRGLADGYTVALGLGATVPVALAVRWPLWAWRLAYPLLFLGVVRAGPDEPWPWNPVQILGYLVVLVVLGTRVETGLALWAGAATLLPVYLFVAERANAHGVTVLVIGALLLADQIRRRRLSQRALAEQAERSELEQARRAVLEERTRIARELHDVVAHHMSMIAVRAETAPYRLDAVPEPARAEFTAIAGAAREALTDMRRLLGVLRSESADPETAPQPGLPDVPALVEAARRAGMTVTLEVDVPAEPPASVGLAAYRIVQEALANAARHAAGAEVRATIRGAAGALEVRVANDRGDGPTTAGGGRAGHGHGLTGMRERAVSLGGTFTAGPTDDGGYAVVAVLPCDGEDGTA</sequence>
<evidence type="ECO:0000256" key="3">
    <source>
        <dbReference type="ARBA" id="ARBA00022553"/>
    </source>
</evidence>
<dbReference type="GO" id="GO:0000155">
    <property type="term" value="F:phosphorelay sensor kinase activity"/>
    <property type="evidence" value="ECO:0007669"/>
    <property type="project" value="InterPro"/>
</dbReference>
<dbReference type="PANTHER" id="PTHR24421:SF10">
    <property type="entry name" value="NITRATE_NITRITE SENSOR PROTEIN NARQ"/>
    <property type="match status" value="1"/>
</dbReference>
<dbReference type="InterPro" id="IPR050482">
    <property type="entry name" value="Sensor_HK_TwoCompSys"/>
</dbReference>
<accession>A0A1C5HBN4</accession>
<dbReference type="EC" id="2.7.13.3" evidence="2"/>
<organism evidence="13 14">
    <name type="scientific">Micromonospora echinaurantiaca</name>
    <dbReference type="NCBI Taxonomy" id="47857"/>
    <lineage>
        <taxon>Bacteria</taxon>
        <taxon>Bacillati</taxon>
        <taxon>Actinomycetota</taxon>
        <taxon>Actinomycetes</taxon>
        <taxon>Micromonosporales</taxon>
        <taxon>Micromonosporaceae</taxon>
        <taxon>Micromonospora</taxon>
    </lineage>
</organism>
<keyword evidence="7" id="KW-0067">ATP-binding</keyword>
<feature type="transmembrane region" description="Helical" evidence="10">
    <location>
        <begin position="41"/>
        <end position="61"/>
    </location>
</feature>
<feature type="transmembrane region" description="Helical" evidence="10">
    <location>
        <begin position="161"/>
        <end position="178"/>
    </location>
</feature>
<evidence type="ECO:0000256" key="2">
    <source>
        <dbReference type="ARBA" id="ARBA00012438"/>
    </source>
</evidence>
<keyword evidence="10" id="KW-0472">Membrane</keyword>
<protein>
    <recommendedName>
        <fullName evidence="2">histidine kinase</fullName>
        <ecNumber evidence="2">2.7.13.3</ecNumber>
    </recommendedName>
</protein>
<dbReference type="PANTHER" id="PTHR24421">
    <property type="entry name" value="NITRATE/NITRITE SENSOR PROTEIN NARX-RELATED"/>
    <property type="match status" value="1"/>
</dbReference>
<keyword evidence="4" id="KW-0808">Transferase</keyword>
<evidence type="ECO:0000259" key="11">
    <source>
        <dbReference type="Pfam" id="PF02518"/>
    </source>
</evidence>
<feature type="domain" description="Signal transduction histidine kinase subgroup 3 dimerisation and phosphoacceptor" evidence="12">
    <location>
        <begin position="207"/>
        <end position="272"/>
    </location>
</feature>
<dbReference type="GO" id="GO:0005524">
    <property type="term" value="F:ATP binding"/>
    <property type="evidence" value="ECO:0007669"/>
    <property type="project" value="UniProtKB-KW"/>
</dbReference>
<keyword evidence="6 13" id="KW-0418">Kinase</keyword>
<evidence type="ECO:0000313" key="13">
    <source>
        <dbReference type="EMBL" id="SCG43429.1"/>
    </source>
</evidence>
<evidence type="ECO:0000256" key="6">
    <source>
        <dbReference type="ARBA" id="ARBA00022777"/>
    </source>
</evidence>
<dbReference type="Proteomes" id="UP000198217">
    <property type="component" value="Chromosome I"/>
</dbReference>
<dbReference type="InterPro" id="IPR036890">
    <property type="entry name" value="HATPase_C_sf"/>
</dbReference>
<feature type="compositionally biased region" description="Gly residues" evidence="9">
    <location>
        <begin position="364"/>
        <end position="375"/>
    </location>
</feature>
<evidence type="ECO:0000256" key="9">
    <source>
        <dbReference type="SAM" id="MobiDB-lite"/>
    </source>
</evidence>
<feature type="transmembrane region" description="Helical" evidence="10">
    <location>
        <begin position="139"/>
        <end position="155"/>
    </location>
</feature>
<dbReference type="RefSeq" id="WP_088992964.1">
    <property type="nucleotide sequence ID" value="NZ_LT607750.1"/>
</dbReference>
<feature type="transmembrane region" description="Helical" evidence="10">
    <location>
        <begin position="73"/>
        <end position="94"/>
    </location>
</feature>
<dbReference type="Pfam" id="PF02518">
    <property type="entry name" value="HATPase_c"/>
    <property type="match status" value="1"/>
</dbReference>
<reference evidence="13 14" key="1">
    <citation type="submission" date="2016-06" db="EMBL/GenBank/DDBJ databases">
        <authorList>
            <person name="Kjaerup R.B."/>
            <person name="Dalgaard T.S."/>
            <person name="Juul-Madsen H.R."/>
        </authorList>
    </citation>
    <scope>NUCLEOTIDE SEQUENCE [LARGE SCALE GENOMIC DNA]</scope>
    <source>
        <strain evidence="13 14">DSM 43904</strain>
    </source>
</reference>
<evidence type="ECO:0000256" key="1">
    <source>
        <dbReference type="ARBA" id="ARBA00000085"/>
    </source>
</evidence>
<dbReference type="Gene3D" id="3.30.565.10">
    <property type="entry name" value="Histidine kinase-like ATPase, C-terminal domain"/>
    <property type="match status" value="1"/>
</dbReference>
<evidence type="ECO:0000256" key="10">
    <source>
        <dbReference type="SAM" id="Phobius"/>
    </source>
</evidence>
<evidence type="ECO:0000259" key="12">
    <source>
        <dbReference type="Pfam" id="PF07730"/>
    </source>
</evidence>
<dbReference type="SUPFAM" id="SSF55874">
    <property type="entry name" value="ATPase domain of HSP90 chaperone/DNA topoisomerase II/histidine kinase"/>
    <property type="match status" value="1"/>
</dbReference>
<keyword evidence="10" id="KW-0812">Transmembrane</keyword>
<comment type="catalytic activity">
    <reaction evidence="1">
        <text>ATP + protein L-histidine = ADP + protein N-phospho-L-histidine.</text>
        <dbReference type="EC" id="2.7.13.3"/>
    </reaction>
</comment>
<feature type="region of interest" description="Disordered" evidence="9">
    <location>
        <begin position="356"/>
        <end position="375"/>
    </location>
</feature>
<feature type="transmembrane region" description="Helical" evidence="10">
    <location>
        <begin position="114"/>
        <end position="132"/>
    </location>
</feature>
<feature type="domain" description="Histidine kinase/HSP90-like ATPase" evidence="11">
    <location>
        <begin position="318"/>
        <end position="408"/>
    </location>
</feature>
<evidence type="ECO:0000256" key="4">
    <source>
        <dbReference type="ARBA" id="ARBA00022679"/>
    </source>
</evidence>
<dbReference type="GO" id="GO:0046983">
    <property type="term" value="F:protein dimerization activity"/>
    <property type="evidence" value="ECO:0007669"/>
    <property type="project" value="InterPro"/>
</dbReference>
<name>A0A1C5HBN4_9ACTN</name>
<keyword evidence="14" id="KW-1185">Reference proteome</keyword>
<dbReference type="Gene3D" id="1.20.5.1930">
    <property type="match status" value="1"/>
</dbReference>
<dbReference type="InterPro" id="IPR003594">
    <property type="entry name" value="HATPase_dom"/>
</dbReference>
<keyword evidence="3" id="KW-0597">Phosphoprotein</keyword>
<dbReference type="Pfam" id="PF07730">
    <property type="entry name" value="HisKA_3"/>
    <property type="match status" value="1"/>
</dbReference>
<keyword evidence="10" id="KW-1133">Transmembrane helix</keyword>
<evidence type="ECO:0000256" key="7">
    <source>
        <dbReference type="ARBA" id="ARBA00022840"/>
    </source>
</evidence>
<evidence type="ECO:0000256" key="5">
    <source>
        <dbReference type="ARBA" id="ARBA00022741"/>
    </source>
</evidence>
<proteinExistence type="predicted"/>
<evidence type="ECO:0000256" key="8">
    <source>
        <dbReference type="ARBA" id="ARBA00023012"/>
    </source>
</evidence>
<dbReference type="EMBL" id="LT607750">
    <property type="protein sequence ID" value="SCG43429.1"/>
    <property type="molecule type" value="Genomic_DNA"/>
</dbReference>
<gene>
    <name evidence="13" type="ORF">GA0070609_1315</name>
</gene>